<name>X6NDR9_RETFI</name>
<organism evidence="1 2">
    <name type="scientific">Reticulomyxa filosa</name>
    <dbReference type="NCBI Taxonomy" id="46433"/>
    <lineage>
        <taxon>Eukaryota</taxon>
        <taxon>Sar</taxon>
        <taxon>Rhizaria</taxon>
        <taxon>Retaria</taxon>
        <taxon>Foraminifera</taxon>
        <taxon>Monothalamids</taxon>
        <taxon>Reticulomyxidae</taxon>
        <taxon>Reticulomyxa</taxon>
    </lineage>
</organism>
<dbReference type="AlphaFoldDB" id="X6NDR9"/>
<protein>
    <submittedName>
        <fullName evidence="1">Uncharacterized protein</fullName>
    </submittedName>
</protein>
<accession>X6NDR9</accession>
<proteinExistence type="predicted"/>
<dbReference type="EMBL" id="ASPP01009207">
    <property type="protein sequence ID" value="ETO24465.1"/>
    <property type="molecule type" value="Genomic_DNA"/>
</dbReference>
<comment type="caution">
    <text evidence="1">The sequence shown here is derived from an EMBL/GenBank/DDBJ whole genome shotgun (WGS) entry which is preliminary data.</text>
</comment>
<gene>
    <name evidence="1" type="ORF">RFI_12692</name>
</gene>
<keyword evidence="2" id="KW-1185">Reference proteome</keyword>
<reference evidence="1 2" key="1">
    <citation type="journal article" date="2013" name="Curr. Biol.">
        <title>The Genome of the Foraminiferan Reticulomyxa filosa.</title>
        <authorList>
            <person name="Glockner G."/>
            <person name="Hulsmann N."/>
            <person name="Schleicher M."/>
            <person name="Noegel A.A."/>
            <person name="Eichinger L."/>
            <person name="Gallinger C."/>
            <person name="Pawlowski J."/>
            <person name="Sierra R."/>
            <person name="Euteneuer U."/>
            <person name="Pillet L."/>
            <person name="Moustafa A."/>
            <person name="Platzer M."/>
            <person name="Groth M."/>
            <person name="Szafranski K."/>
            <person name="Schliwa M."/>
        </authorList>
    </citation>
    <scope>NUCLEOTIDE SEQUENCE [LARGE SCALE GENOMIC DNA]</scope>
</reference>
<evidence type="ECO:0000313" key="1">
    <source>
        <dbReference type="EMBL" id="ETO24465.1"/>
    </source>
</evidence>
<sequence>MKTAEIEHTKALLQKNKHQLQITFEQWWHDNYIKENDLLTKRSIVDQKELNEKEQGKINSGLSLECYNENWSSFKENCPLSAKRSFSPPYEKTSKSFYSAGKTANRQQEMYIYKCKTFCMLFLHL</sequence>
<dbReference type="Proteomes" id="UP000023152">
    <property type="component" value="Unassembled WGS sequence"/>
</dbReference>
<evidence type="ECO:0000313" key="2">
    <source>
        <dbReference type="Proteomes" id="UP000023152"/>
    </source>
</evidence>